<gene>
    <name evidence="1" type="ORF">JIN87_05695</name>
</gene>
<dbReference type="Proteomes" id="UP000617628">
    <property type="component" value="Unassembled WGS sequence"/>
</dbReference>
<evidence type="ECO:0000313" key="1">
    <source>
        <dbReference type="EMBL" id="MBK1876352.1"/>
    </source>
</evidence>
<dbReference type="AlphaFoldDB" id="A0A934VNL5"/>
<evidence type="ECO:0000313" key="2">
    <source>
        <dbReference type="Proteomes" id="UP000617628"/>
    </source>
</evidence>
<proteinExistence type="predicted"/>
<comment type="caution">
    <text evidence="1">The sequence shown here is derived from an EMBL/GenBank/DDBJ whole genome shotgun (WGS) entry which is preliminary data.</text>
</comment>
<dbReference type="RefSeq" id="WP_200354567.1">
    <property type="nucleotide sequence ID" value="NZ_JAENIL010000008.1"/>
</dbReference>
<name>A0A934VNL5_9BACT</name>
<protein>
    <submittedName>
        <fullName evidence="1">Uncharacterized protein</fullName>
    </submittedName>
</protein>
<keyword evidence="2" id="KW-1185">Reference proteome</keyword>
<accession>A0A934VNL5</accession>
<dbReference type="EMBL" id="JAENIL010000008">
    <property type="protein sequence ID" value="MBK1876352.1"/>
    <property type="molecule type" value="Genomic_DNA"/>
</dbReference>
<sequence length="151" mass="16963">MPKVSVELIHEVLSNNNFEPDMIQTVLKQIEEQAAAEAEAEKANKEPTVKKQFVIVVSDPRGTIPDEDYVGWVAQIPEDDPVGETMDRLIRATYEYNISKKGRKHPCKTVGEACEAVGARFLKEQNLAIKNKVPVTVLRTDNKIPEIESDF</sequence>
<organism evidence="1 2">
    <name type="scientific">Pelagicoccus mobilis</name>
    <dbReference type="NCBI Taxonomy" id="415221"/>
    <lineage>
        <taxon>Bacteria</taxon>
        <taxon>Pseudomonadati</taxon>
        <taxon>Verrucomicrobiota</taxon>
        <taxon>Opitutia</taxon>
        <taxon>Puniceicoccales</taxon>
        <taxon>Pelagicoccaceae</taxon>
        <taxon>Pelagicoccus</taxon>
    </lineage>
</organism>
<reference evidence="1" key="1">
    <citation type="submission" date="2021-01" db="EMBL/GenBank/DDBJ databases">
        <title>Modified the classification status of verrucomicrobia.</title>
        <authorList>
            <person name="Feng X."/>
        </authorList>
    </citation>
    <scope>NUCLEOTIDE SEQUENCE</scope>
    <source>
        <strain evidence="1">KCTC 13126</strain>
    </source>
</reference>